<dbReference type="InterPro" id="IPR041578">
    <property type="entry name" value="PIN_8"/>
</dbReference>
<evidence type="ECO:0000313" key="2">
    <source>
        <dbReference type="EMBL" id="EBP0009266.1"/>
    </source>
</evidence>
<proteinExistence type="predicted"/>
<reference evidence="2" key="1">
    <citation type="submission" date="2018-07" db="EMBL/GenBank/DDBJ databases">
        <authorList>
            <consortium name="GenomeTrakr network: Whole genome sequencing for foodborne pathogen traceback"/>
        </authorList>
    </citation>
    <scope>NUCLEOTIDE SEQUENCE</scope>
    <source>
        <strain evidence="2">CFSAN018538</strain>
    </source>
</reference>
<name>A0A5U2EWY6_SALER</name>
<dbReference type="Pfam" id="PF18476">
    <property type="entry name" value="PIN_8"/>
    <property type="match status" value="1"/>
</dbReference>
<dbReference type="EMBL" id="AAGKHU010000001">
    <property type="protein sequence ID" value="EBP0009266.1"/>
    <property type="molecule type" value="Genomic_DNA"/>
</dbReference>
<feature type="domain" description="PIN like" evidence="1">
    <location>
        <begin position="24"/>
        <end position="252"/>
    </location>
</feature>
<comment type="caution">
    <text evidence="2">The sequence shown here is derived from an EMBL/GenBank/DDBJ whole genome shotgun (WGS) entry which is preliminary data.</text>
</comment>
<evidence type="ECO:0000259" key="1">
    <source>
        <dbReference type="Pfam" id="PF18476"/>
    </source>
</evidence>
<gene>
    <name evidence="2" type="ORF">HX37_00015</name>
</gene>
<accession>A0A5U2EWY6</accession>
<organism evidence="2">
    <name type="scientific">Salmonella enterica</name>
    <name type="common">Salmonella choleraesuis</name>
    <dbReference type="NCBI Taxonomy" id="28901"/>
    <lineage>
        <taxon>Bacteria</taxon>
        <taxon>Pseudomonadati</taxon>
        <taxon>Pseudomonadota</taxon>
        <taxon>Gammaproteobacteria</taxon>
        <taxon>Enterobacterales</taxon>
        <taxon>Enterobacteriaceae</taxon>
        <taxon>Salmonella</taxon>
    </lineage>
</organism>
<sequence length="313" mass="36767">MKSLFKGYVAFLPELKLPEVKKSIICFDTSALLNIYRYPKLAADDFIKAIEYFQSNIWLPYIVALEYQCNRVTVLQQQARAFDELQAKLKRFKDDVSGVFSDKRHHSLVYDDVIEMINNFSNGFNNYIEGKRNSHPNYFHKDSIQEKLMDLFNHKIGSQPTKEQLGLLYSTGESRFKNKIPPGYKDSKNKEHEYKLFGDLIIKTKYSDFIIWNEIIEQAKKIGKPVILVTDERKEDWCWKENNIILGARPELVTEMITKANVDFRLISSEQFISMASKIRNISISKIPLKRSKNHYTQLGRNLFFKHFWILGQ</sequence>
<dbReference type="AlphaFoldDB" id="A0A5U2EWY6"/>
<protein>
    <recommendedName>
        <fullName evidence="1">PIN like domain-containing protein</fullName>
    </recommendedName>
</protein>